<dbReference type="Pfam" id="PF01541">
    <property type="entry name" value="GIY-YIG"/>
    <property type="match status" value="1"/>
</dbReference>
<sequence length="563" mass="66076">MENKGVLEKLIAEKPIARKGIYIIFNPIAKKVYVGETEDAFRRFGEHIMGICLDSTQTNKNVFKEKIKMFDLFLVCERNYNKRKNKDDIKPWILDETIFMYLFRKSGFWLYNGDSNRERDNLGGKRDFLLNNKDLPQNVLDEKMEPFIKEKEWKERLDRFSEILNQKIEERYGVSLNEMSQINSEPERYKLWNRRIANIKKKKKSNKMLDNPVYVIDLKSADGSTIYSVCRKISTVQLEKTHLKEIGLKEKSLYEMGKNGDLEKVIFSKIGKYLDQSLDTILMTKIFDIKHNKLMDGTTLRIVKKAEDDSSEGICFWSLKRLPIEHVRKFLGFDNKTRKPFYVIMPYVPSTSVSISSIKKESKELYDLYADKEGAPDLNEEEILEWYMQETEQLNKKVEESIEVFYERMKKLACDKDNNGIDIGKLKFAEGYASDQRKIDIKKEYKVEAYPSDMFPEVVDKSSKNVAFLISELYYAKESFNIKEFYKFFNSYPKGYYPETDRNAKELSISLSGQNSHMCAGLKSKREFLKNYKPDEENNANTTSCLIAKIEYPYIVAMFNGTK</sequence>
<name>A0A9D1PE95_9FIRM</name>
<protein>
    <submittedName>
        <fullName evidence="2">GIY-YIG nuclease family protein</fullName>
    </submittedName>
</protein>
<gene>
    <name evidence="2" type="ORF">H9747_11685</name>
</gene>
<organism evidence="2 3">
    <name type="scientific">Candidatus Blautia stercorigallinarum</name>
    <dbReference type="NCBI Taxonomy" id="2838501"/>
    <lineage>
        <taxon>Bacteria</taxon>
        <taxon>Bacillati</taxon>
        <taxon>Bacillota</taxon>
        <taxon>Clostridia</taxon>
        <taxon>Lachnospirales</taxon>
        <taxon>Lachnospiraceae</taxon>
        <taxon>Blautia</taxon>
    </lineage>
</organism>
<feature type="domain" description="GIY-YIG" evidence="1">
    <location>
        <begin position="19"/>
        <end position="68"/>
    </location>
</feature>
<evidence type="ECO:0000313" key="3">
    <source>
        <dbReference type="Proteomes" id="UP000886814"/>
    </source>
</evidence>
<dbReference type="InterPro" id="IPR035901">
    <property type="entry name" value="GIY-YIG_endonuc_sf"/>
</dbReference>
<evidence type="ECO:0000313" key="2">
    <source>
        <dbReference type="EMBL" id="HIV39634.1"/>
    </source>
</evidence>
<dbReference type="InterPro" id="IPR000305">
    <property type="entry name" value="GIY-YIG_endonuc"/>
</dbReference>
<dbReference type="AlphaFoldDB" id="A0A9D1PE95"/>
<accession>A0A9D1PE95</accession>
<evidence type="ECO:0000259" key="1">
    <source>
        <dbReference type="Pfam" id="PF01541"/>
    </source>
</evidence>
<reference evidence="2" key="2">
    <citation type="submission" date="2021-04" db="EMBL/GenBank/DDBJ databases">
        <authorList>
            <person name="Gilroy R."/>
        </authorList>
    </citation>
    <scope>NUCLEOTIDE SEQUENCE</scope>
    <source>
        <strain evidence="2">CHK195-9823</strain>
    </source>
</reference>
<dbReference type="Proteomes" id="UP000886814">
    <property type="component" value="Unassembled WGS sequence"/>
</dbReference>
<dbReference type="SUPFAM" id="SSF82771">
    <property type="entry name" value="GIY-YIG endonuclease"/>
    <property type="match status" value="1"/>
</dbReference>
<proteinExistence type="predicted"/>
<dbReference type="EMBL" id="DXIQ01000077">
    <property type="protein sequence ID" value="HIV39634.1"/>
    <property type="molecule type" value="Genomic_DNA"/>
</dbReference>
<reference evidence="2" key="1">
    <citation type="journal article" date="2021" name="PeerJ">
        <title>Extensive microbial diversity within the chicken gut microbiome revealed by metagenomics and culture.</title>
        <authorList>
            <person name="Gilroy R."/>
            <person name="Ravi A."/>
            <person name="Getino M."/>
            <person name="Pursley I."/>
            <person name="Horton D.L."/>
            <person name="Alikhan N.F."/>
            <person name="Baker D."/>
            <person name="Gharbi K."/>
            <person name="Hall N."/>
            <person name="Watson M."/>
            <person name="Adriaenssens E.M."/>
            <person name="Foster-Nyarko E."/>
            <person name="Jarju S."/>
            <person name="Secka A."/>
            <person name="Antonio M."/>
            <person name="Oren A."/>
            <person name="Chaudhuri R.R."/>
            <person name="La Ragione R."/>
            <person name="Hildebrand F."/>
            <person name="Pallen M.J."/>
        </authorList>
    </citation>
    <scope>NUCLEOTIDE SEQUENCE</scope>
    <source>
        <strain evidence="2">CHK195-9823</strain>
    </source>
</reference>
<comment type="caution">
    <text evidence="2">The sequence shown here is derived from an EMBL/GenBank/DDBJ whole genome shotgun (WGS) entry which is preliminary data.</text>
</comment>